<keyword evidence="3" id="KW-1185">Reference proteome</keyword>
<dbReference type="AlphaFoldDB" id="A0A9X1MGJ3"/>
<dbReference type="EMBL" id="JAJFZV010000020">
    <property type="protein sequence ID" value="MCC3299664.1"/>
    <property type="molecule type" value="Genomic_DNA"/>
</dbReference>
<protein>
    <submittedName>
        <fullName evidence="2">Uncharacterized protein</fullName>
    </submittedName>
</protein>
<sequence length="90" mass="10283">MSTAAETASQYPMSEKLAGVADQSRQIGEFLDWLESKGMTISEFVQYEGYSEPRLEPVSTGFERLLADYFEIDLNELEKERRRILAELNG</sequence>
<name>A0A9X1MGJ3_9MICC</name>
<dbReference type="Proteomes" id="UP001139158">
    <property type="component" value="Unassembled WGS sequence"/>
</dbReference>
<dbReference type="RefSeq" id="WP_227897650.1">
    <property type="nucleotide sequence ID" value="NZ_CP099467.1"/>
</dbReference>
<evidence type="ECO:0000256" key="1">
    <source>
        <dbReference type="SAM" id="MobiDB-lite"/>
    </source>
</evidence>
<feature type="region of interest" description="Disordered" evidence="1">
    <location>
        <begin position="1"/>
        <end position="21"/>
    </location>
</feature>
<reference evidence="2" key="1">
    <citation type="submission" date="2021-10" db="EMBL/GenBank/DDBJ databases">
        <title>Novel species in genus Arthrobacter.</title>
        <authorList>
            <person name="Liu Y."/>
        </authorList>
    </citation>
    <scope>NUCLEOTIDE SEQUENCE</scope>
    <source>
        <strain evidence="2">Zg-Y453</strain>
    </source>
</reference>
<comment type="caution">
    <text evidence="2">The sequence shown here is derived from an EMBL/GenBank/DDBJ whole genome shotgun (WGS) entry which is preliminary data.</text>
</comment>
<gene>
    <name evidence="2" type="ORF">LJ757_17865</name>
</gene>
<organism evidence="2 3">
    <name type="scientific">Arthrobacter caoxuetaonis</name>
    <dbReference type="NCBI Taxonomy" id="2886935"/>
    <lineage>
        <taxon>Bacteria</taxon>
        <taxon>Bacillati</taxon>
        <taxon>Actinomycetota</taxon>
        <taxon>Actinomycetes</taxon>
        <taxon>Micrococcales</taxon>
        <taxon>Micrococcaceae</taxon>
        <taxon>Arthrobacter</taxon>
    </lineage>
</organism>
<proteinExistence type="predicted"/>
<evidence type="ECO:0000313" key="3">
    <source>
        <dbReference type="Proteomes" id="UP001139158"/>
    </source>
</evidence>
<feature type="compositionally biased region" description="Polar residues" evidence="1">
    <location>
        <begin position="1"/>
        <end position="12"/>
    </location>
</feature>
<accession>A0A9X1MGJ3</accession>
<evidence type="ECO:0000313" key="2">
    <source>
        <dbReference type="EMBL" id="MCC3299664.1"/>
    </source>
</evidence>